<proteinExistence type="predicted"/>
<protein>
    <recommendedName>
        <fullName evidence="1">F-box domain-containing protein</fullName>
    </recommendedName>
</protein>
<sequence length="406" mass="46181">MASAAAAQPDLPVDLMEEILLRLNDAADLIRASAACTSFHRLISDGHFIRRFKSLHCPPVLGLVAGTYGSRDEEIYFYPAKPPHNSAPAARALARAAKFTVTSLPEDPTHYWTVRDVRDGRVLLSRRCAWTTILFVFEHLMVYDPLHRRQVQIPPIPHDLLAAAGHGDDRCCQEFDPFLVPAATSDEDDLSFQVMCNALSEHKVETFLYSSVTMEWRRVASSSITSFKSMEIPCLVKRSYACGCFYWVDYSEAVMLMLDMRKMKFSIVNLLTRSKPGGRVIVEVMENRVGLLILSEYTLDLYSKSLPDISISTKGWRHDHTTRLFDNYQWSFTGGVVEGYALLYGVLRDEYRVWVESDRKKEKPNAHCFTVELETLLIEELCVFKLDVRPDFLYASFPPPFATPSI</sequence>
<dbReference type="SUPFAM" id="SSF81383">
    <property type="entry name" value="F-box domain"/>
    <property type="match status" value="1"/>
</dbReference>
<evidence type="ECO:0000313" key="2">
    <source>
        <dbReference type="EMBL" id="CAL4891035.1"/>
    </source>
</evidence>
<feature type="domain" description="F-box" evidence="1">
    <location>
        <begin position="11"/>
        <end position="51"/>
    </location>
</feature>
<dbReference type="SMART" id="SM00256">
    <property type="entry name" value="FBOX"/>
    <property type="match status" value="1"/>
</dbReference>
<dbReference type="CDD" id="cd09917">
    <property type="entry name" value="F-box_SF"/>
    <property type="match status" value="1"/>
</dbReference>
<accession>A0ABC8VHZ2</accession>
<dbReference type="InterPro" id="IPR036047">
    <property type="entry name" value="F-box-like_dom_sf"/>
</dbReference>
<name>A0ABC8VHZ2_9POAL</name>
<reference evidence="2" key="1">
    <citation type="submission" date="2024-10" db="EMBL/GenBank/DDBJ databases">
        <authorList>
            <person name="Ryan C."/>
        </authorList>
    </citation>
    <scope>NUCLEOTIDE SEQUENCE [LARGE SCALE GENOMIC DNA]</scope>
</reference>
<dbReference type="Gene3D" id="1.20.1280.50">
    <property type="match status" value="1"/>
</dbReference>
<dbReference type="AlphaFoldDB" id="A0ABC8VHZ2"/>
<dbReference type="PANTHER" id="PTHR31264:SF7">
    <property type="entry name" value="F-BOX DOMAIN CONTAINING PROTEIN, EXPRESSED"/>
    <property type="match status" value="1"/>
</dbReference>
<dbReference type="PANTHER" id="PTHR31264">
    <property type="entry name" value="OS07G0554500 PROTEIN-RELATED"/>
    <property type="match status" value="1"/>
</dbReference>
<dbReference type="InterPro" id="IPR001810">
    <property type="entry name" value="F-box_dom"/>
</dbReference>
<dbReference type="Proteomes" id="UP001497457">
    <property type="component" value="Chromosome 10rd"/>
</dbReference>
<dbReference type="EMBL" id="OZ075120">
    <property type="protein sequence ID" value="CAL4891035.1"/>
    <property type="molecule type" value="Genomic_DNA"/>
</dbReference>
<dbReference type="Pfam" id="PF12937">
    <property type="entry name" value="F-box-like"/>
    <property type="match status" value="1"/>
</dbReference>
<gene>
    <name evidence="2" type="ORF">URODEC1_LOCUS3577</name>
</gene>
<organism evidence="2 3">
    <name type="scientific">Urochloa decumbens</name>
    <dbReference type="NCBI Taxonomy" id="240449"/>
    <lineage>
        <taxon>Eukaryota</taxon>
        <taxon>Viridiplantae</taxon>
        <taxon>Streptophyta</taxon>
        <taxon>Embryophyta</taxon>
        <taxon>Tracheophyta</taxon>
        <taxon>Spermatophyta</taxon>
        <taxon>Magnoliopsida</taxon>
        <taxon>Liliopsida</taxon>
        <taxon>Poales</taxon>
        <taxon>Poaceae</taxon>
        <taxon>PACMAD clade</taxon>
        <taxon>Panicoideae</taxon>
        <taxon>Panicodae</taxon>
        <taxon>Paniceae</taxon>
        <taxon>Melinidinae</taxon>
        <taxon>Urochloa</taxon>
    </lineage>
</organism>
<evidence type="ECO:0000313" key="3">
    <source>
        <dbReference type="Proteomes" id="UP001497457"/>
    </source>
</evidence>
<evidence type="ECO:0000259" key="1">
    <source>
        <dbReference type="SMART" id="SM00256"/>
    </source>
</evidence>
<keyword evidence="3" id="KW-1185">Reference proteome</keyword>